<dbReference type="AlphaFoldDB" id="A0A7Y7X9V0"/>
<organism evidence="1 2">
    <name type="scientific">Pseudomonas gingeri</name>
    <dbReference type="NCBI Taxonomy" id="117681"/>
    <lineage>
        <taxon>Bacteria</taxon>
        <taxon>Pseudomonadati</taxon>
        <taxon>Pseudomonadota</taxon>
        <taxon>Gammaproteobacteria</taxon>
        <taxon>Pseudomonadales</taxon>
        <taxon>Pseudomonadaceae</taxon>
        <taxon>Pseudomonas</taxon>
    </lineage>
</organism>
<dbReference type="RefSeq" id="WP_177101050.1">
    <property type="nucleotide sequence ID" value="NZ_JACAQB010000004.1"/>
</dbReference>
<reference evidence="1 2" key="1">
    <citation type="submission" date="2020-04" db="EMBL/GenBank/DDBJ databases">
        <title>Molecular characterization of pseudomonads from Agaricus bisporus reveal novel blotch 2 pathogens in Western Europe.</title>
        <authorList>
            <person name="Taparia T."/>
            <person name="Krijger M."/>
            <person name="Haynes E."/>
            <person name="Elpinstone J.G."/>
            <person name="Noble R."/>
            <person name="Van Der Wolf J."/>
        </authorList>
    </citation>
    <scope>NUCLEOTIDE SEQUENCE [LARGE SCALE GENOMIC DNA]</scope>
    <source>
        <strain evidence="1 2">H7001</strain>
    </source>
</reference>
<protein>
    <submittedName>
        <fullName evidence="1">Uncharacterized protein</fullName>
    </submittedName>
</protein>
<evidence type="ECO:0000313" key="1">
    <source>
        <dbReference type="EMBL" id="NWB95771.1"/>
    </source>
</evidence>
<dbReference type="Proteomes" id="UP000539985">
    <property type="component" value="Unassembled WGS sequence"/>
</dbReference>
<accession>A0A7Y7X9V0</accession>
<proteinExistence type="predicted"/>
<comment type="caution">
    <text evidence="1">The sequence shown here is derived from an EMBL/GenBank/DDBJ whole genome shotgun (WGS) entry which is preliminary data.</text>
</comment>
<dbReference type="EMBL" id="JACAQB010000004">
    <property type="protein sequence ID" value="NWB95771.1"/>
    <property type="molecule type" value="Genomic_DNA"/>
</dbReference>
<evidence type="ECO:0000313" key="2">
    <source>
        <dbReference type="Proteomes" id="UP000539985"/>
    </source>
</evidence>
<gene>
    <name evidence="1" type="ORF">HX882_07720</name>
</gene>
<sequence>MSFLQNNPIVPKTAFINAQQSGNYQMLAFTSRQLFKSQLILGLMVWRHGENPRPYLEKAVDRALTSIAAMTALNAQTVPERDFLVENLKTIAFLVDKPMAVEADYQLIEAPDRRLDCLLASEINTDKKSNSYTLIDAEISKLRKKTTAQLAAETYQTYFELLHESNAKNIDKKVKEVEKLYLRQASDSFYSGGEKTEGGSLDNGSVVDYRLAAILKKINYHGSSIHRWGW</sequence>
<name>A0A7Y7X9V0_9PSED</name>